<feature type="domain" description="HTH arsR-type" evidence="4">
    <location>
        <begin position="30"/>
        <end position="127"/>
    </location>
</feature>
<keyword evidence="6" id="KW-1185">Reference proteome</keyword>
<evidence type="ECO:0000256" key="2">
    <source>
        <dbReference type="ARBA" id="ARBA00023125"/>
    </source>
</evidence>
<dbReference type="SMART" id="SM00418">
    <property type="entry name" value="HTH_ARSR"/>
    <property type="match status" value="1"/>
</dbReference>
<dbReference type="InterPro" id="IPR036390">
    <property type="entry name" value="WH_DNA-bd_sf"/>
</dbReference>
<dbReference type="Gene3D" id="1.10.10.10">
    <property type="entry name" value="Winged helix-like DNA-binding domain superfamily/Winged helix DNA-binding domain"/>
    <property type="match status" value="1"/>
</dbReference>
<dbReference type="PANTHER" id="PTHR43132">
    <property type="entry name" value="ARSENICAL RESISTANCE OPERON REPRESSOR ARSR-RELATED"/>
    <property type="match status" value="1"/>
</dbReference>
<evidence type="ECO:0000256" key="3">
    <source>
        <dbReference type="ARBA" id="ARBA00023163"/>
    </source>
</evidence>
<dbReference type="EMBL" id="PGTY01000001">
    <property type="protein sequence ID" value="PJI91638.1"/>
    <property type="molecule type" value="Genomic_DNA"/>
</dbReference>
<dbReference type="InterPro" id="IPR011991">
    <property type="entry name" value="ArsR-like_HTH"/>
</dbReference>
<dbReference type="NCBIfam" id="NF033788">
    <property type="entry name" value="HTH_metalloreg"/>
    <property type="match status" value="1"/>
</dbReference>
<keyword evidence="2" id="KW-0238">DNA-binding</keyword>
<comment type="caution">
    <text evidence="5">The sequence shown here is derived from an EMBL/GenBank/DDBJ whole genome shotgun (WGS) entry which is preliminary data.</text>
</comment>
<evidence type="ECO:0000313" key="6">
    <source>
        <dbReference type="Proteomes" id="UP000228531"/>
    </source>
</evidence>
<dbReference type="InterPro" id="IPR001845">
    <property type="entry name" value="HTH_ArsR_DNA-bd_dom"/>
</dbReference>
<dbReference type="OrthoDB" id="194599at2"/>
<evidence type="ECO:0000313" key="5">
    <source>
        <dbReference type="EMBL" id="PJI91638.1"/>
    </source>
</evidence>
<proteinExistence type="predicted"/>
<reference evidence="5 6" key="1">
    <citation type="submission" date="2017-11" db="EMBL/GenBank/DDBJ databases">
        <title>Genomic Encyclopedia of Archaeal and Bacterial Type Strains, Phase II (KMG-II): From Individual Species to Whole Genera.</title>
        <authorList>
            <person name="Goeker M."/>
        </authorList>
    </citation>
    <scope>NUCLEOTIDE SEQUENCE [LARGE SCALE GENOMIC DNA]</scope>
    <source>
        <strain evidence="5 6">DSM 29128</strain>
    </source>
</reference>
<accession>A0A2M8WL33</accession>
<dbReference type="GO" id="GO:0003700">
    <property type="term" value="F:DNA-binding transcription factor activity"/>
    <property type="evidence" value="ECO:0007669"/>
    <property type="project" value="InterPro"/>
</dbReference>
<keyword evidence="1" id="KW-0805">Transcription regulation</keyword>
<dbReference type="GO" id="GO:0003677">
    <property type="term" value="F:DNA binding"/>
    <property type="evidence" value="ECO:0007669"/>
    <property type="project" value="UniProtKB-KW"/>
</dbReference>
<protein>
    <submittedName>
        <fullName evidence="5">ArsR family transcriptional regulator</fullName>
    </submittedName>
</protein>
<name>A0A2M8WL33_9RHOB</name>
<keyword evidence="3" id="KW-0804">Transcription</keyword>
<dbReference type="Proteomes" id="UP000228531">
    <property type="component" value="Unassembled WGS sequence"/>
</dbReference>
<evidence type="ECO:0000259" key="4">
    <source>
        <dbReference type="PROSITE" id="PS50987"/>
    </source>
</evidence>
<dbReference type="PROSITE" id="PS50987">
    <property type="entry name" value="HTH_ARSR_2"/>
    <property type="match status" value="1"/>
</dbReference>
<dbReference type="InterPro" id="IPR036388">
    <property type="entry name" value="WH-like_DNA-bd_sf"/>
</dbReference>
<dbReference type="PRINTS" id="PR00778">
    <property type="entry name" value="HTHARSR"/>
</dbReference>
<dbReference type="InterPro" id="IPR051011">
    <property type="entry name" value="Metal_resp_trans_reg"/>
</dbReference>
<dbReference type="PANTHER" id="PTHR43132:SF2">
    <property type="entry name" value="ARSENICAL RESISTANCE OPERON REPRESSOR ARSR-RELATED"/>
    <property type="match status" value="1"/>
</dbReference>
<organism evidence="5 6">
    <name type="scientific">Yoonia maricola</name>
    <dbReference type="NCBI Taxonomy" id="420999"/>
    <lineage>
        <taxon>Bacteria</taxon>
        <taxon>Pseudomonadati</taxon>
        <taxon>Pseudomonadota</taxon>
        <taxon>Alphaproteobacteria</taxon>
        <taxon>Rhodobacterales</taxon>
        <taxon>Paracoccaceae</taxon>
        <taxon>Yoonia</taxon>
    </lineage>
</organism>
<dbReference type="CDD" id="cd00090">
    <property type="entry name" value="HTH_ARSR"/>
    <property type="match status" value="1"/>
</dbReference>
<gene>
    <name evidence="5" type="ORF">BC777_0470</name>
</gene>
<dbReference type="SUPFAM" id="SSF46785">
    <property type="entry name" value="Winged helix' DNA-binding domain"/>
    <property type="match status" value="1"/>
</dbReference>
<sequence length="129" mass="14229">MISSGISTKAVGSVNTSEFNDQIHSEDRRQMAANATIAANYLKAIGHGGRLMILCHLTEGERSVSELESILDLPQATVSQQLGRLRIEGIVTPRREGQTIYYSLTDTKSRRVIGLLYELFCAEDDSSRV</sequence>
<dbReference type="Pfam" id="PF01022">
    <property type="entry name" value="HTH_5"/>
    <property type="match status" value="1"/>
</dbReference>
<dbReference type="AlphaFoldDB" id="A0A2M8WL33"/>
<evidence type="ECO:0000256" key="1">
    <source>
        <dbReference type="ARBA" id="ARBA00023015"/>
    </source>
</evidence>